<proteinExistence type="predicted"/>
<sequence>MDPDASGRVKFHNFLRVLRLKACPLSVEIFDFLDVERSGSITFKQFLYGSAYIMTLPLFRQACERAFTECLVGENDYLIKQELGDTIRLAIPDLNENEISWLFNLFDSDSDERASKDDFVSCLRRYPLLIALFSQNLLHKDLTTENGNSMLKEFV</sequence>
<dbReference type="OrthoDB" id="272512at2759"/>
<evidence type="ECO:0000259" key="1">
    <source>
        <dbReference type="PROSITE" id="PS50222"/>
    </source>
</evidence>
<gene>
    <name evidence="2" type="ORF">CFOL_v3_20149</name>
</gene>
<reference evidence="3" key="1">
    <citation type="submission" date="2016-04" db="EMBL/GenBank/DDBJ databases">
        <title>Cephalotus genome sequencing.</title>
        <authorList>
            <person name="Fukushima K."/>
            <person name="Hasebe M."/>
            <person name="Fang X."/>
        </authorList>
    </citation>
    <scope>NUCLEOTIDE SEQUENCE [LARGE SCALE GENOMIC DNA]</scope>
    <source>
        <strain evidence="3">cv. St1</strain>
    </source>
</reference>
<dbReference type="InterPro" id="IPR002048">
    <property type="entry name" value="EF_hand_dom"/>
</dbReference>
<dbReference type="Pfam" id="PF13833">
    <property type="entry name" value="EF-hand_8"/>
    <property type="match status" value="1"/>
</dbReference>
<evidence type="ECO:0000313" key="3">
    <source>
        <dbReference type="Proteomes" id="UP000187406"/>
    </source>
</evidence>
<dbReference type="STRING" id="3775.A0A1Q3C8U1"/>
<accession>A0A1Q3C8U1</accession>
<protein>
    <submittedName>
        <fullName evidence="2">EF_hand_6 domain-containing protein</fullName>
    </submittedName>
</protein>
<name>A0A1Q3C8U1_CEPFO</name>
<dbReference type="Proteomes" id="UP000187406">
    <property type="component" value="Unassembled WGS sequence"/>
</dbReference>
<feature type="domain" description="EF-hand" evidence="1">
    <location>
        <begin position="94"/>
        <end position="129"/>
    </location>
</feature>
<dbReference type="SUPFAM" id="SSF47473">
    <property type="entry name" value="EF-hand"/>
    <property type="match status" value="1"/>
</dbReference>
<dbReference type="EMBL" id="BDDD01001515">
    <property type="protein sequence ID" value="GAV76676.1"/>
    <property type="molecule type" value="Genomic_DNA"/>
</dbReference>
<organism evidence="2 3">
    <name type="scientific">Cephalotus follicularis</name>
    <name type="common">Albany pitcher plant</name>
    <dbReference type="NCBI Taxonomy" id="3775"/>
    <lineage>
        <taxon>Eukaryota</taxon>
        <taxon>Viridiplantae</taxon>
        <taxon>Streptophyta</taxon>
        <taxon>Embryophyta</taxon>
        <taxon>Tracheophyta</taxon>
        <taxon>Spermatophyta</taxon>
        <taxon>Magnoliopsida</taxon>
        <taxon>eudicotyledons</taxon>
        <taxon>Gunneridae</taxon>
        <taxon>Pentapetalae</taxon>
        <taxon>rosids</taxon>
        <taxon>fabids</taxon>
        <taxon>Oxalidales</taxon>
        <taxon>Cephalotaceae</taxon>
        <taxon>Cephalotus</taxon>
    </lineage>
</organism>
<comment type="caution">
    <text evidence="2">The sequence shown here is derived from an EMBL/GenBank/DDBJ whole genome shotgun (WGS) entry which is preliminary data.</text>
</comment>
<dbReference type="InParanoid" id="A0A1Q3C8U1"/>
<dbReference type="GO" id="GO:0005509">
    <property type="term" value="F:calcium ion binding"/>
    <property type="evidence" value="ECO:0007669"/>
    <property type="project" value="InterPro"/>
</dbReference>
<keyword evidence="3" id="KW-1185">Reference proteome</keyword>
<dbReference type="Gene3D" id="1.10.238.10">
    <property type="entry name" value="EF-hand"/>
    <property type="match status" value="1"/>
</dbReference>
<evidence type="ECO:0000313" key="2">
    <source>
        <dbReference type="EMBL" id="GAV76676.1"/>
    </source>
</evidence>
<dbReference type="InterPro" id="IPR011992">
    <property type="entry name" value="EF-hand-dom_pair"/>
</dbReference>
<dbReference type="PROSITE" id="PS50222">
    <property type="entry name" value="EF_HAND_2"/>
    <property type="match status" value="1"/>
</dbReference>
<dbReference type="AlphaFoldDB" id="A0A1Q3C8U1"/>